<keyword evidence="6" id="KW-1185">Reference proteome</keyword>
<feature type="domain" description="HTH merR-type" evidence="4">
    <location>
        <begin position="19"/>
        <end position="85"/>
    </location>
</feature>
<dbReference type="EMBL" id="FNQM01000010">
    <property type="protein sequence ID" value="SEA73835.1"/>
    <property type="molecule type" value="Genomic_DNA"/>
</dbReference>
<sequence>MTRPEDALPHDARREREVSIGEAAAASGLPAKTIRYYEEIGLLAPKRGANGYRAFSGADVRRLAFIGRARSLGFSIEDCRALASLYADRRRASADVKRIAESHIARIGARIAALEMMRSSLQDLSRRCHGDDRPDCPILEELASDGPGESARDA</sequence>
<dbReference type="InterPro" id="IPR015358">
    <property type="entry name" value="Tscrpt_reg_MerR_DNA-bd"/>
</dbReference>
<proteinExistence type="predicted"/>
<dbReference type="SMART" id="SM00422">
    <property type="entry name" value="HTH_MERR"/>
    <property type="match status" value="1"/>
</dbReference>
<dbReference type="SUPFAM" id="SSF46955">
    <property type="entry name" value="Putative DNA-binding domain"/>
    <property type="match status" value="1"/>
</dbReference>
<dbReference type="Pfam" id="PF09278">
    <property type="entry name" value="MerR-DNA-bind"/>
    <property type="match status" value="1"/>
</dbReference>
<dbReference type="STRING" id="89524.SAMN05444370_110125"/>
<dbReference type="Pfam" id="PF00376">
    <property type="entry name" value="MerR"/>
    <property type="match status" value="1"/>
</dbReference>
<name>A0A1H4DM48_9RHOB</name>
<dbReference type="PANTHER" id="PTHR30204:SF94">
    <property type="entry name" value="HEAVY METAL-DEPENDENT TRANSCRIPTIONAL REGULATOR HI_0293-RELATED"/>
    <property type="match status" value="1"/>
</dbReference>
<evidence type="ECO:0000313" key="5">
    <source>
        <dbReference type="EMBL" id="SEA73835.1"/>
    </source>
</evidence>
<dbReference type="GO" id="GO:0003677">
    <property type="term" value="F:DNA binding"/>
    <property type="evidence" value="ECO:0007669"/>
    <property type="project" value="UniProtKB-KW"/>
</dbReference>
<dbReference type="Gene3D" id="1.10.1660.10">
    <property type="match status" value="1"/>
</dbReference>
<dbReference type="Proteomes" id="UP000198703">
    <property type="component" value="Unassembled WGS sequence"/>
</dbReference>
<dbReference type="InterPro" id="IPR000551">
    <property type="entry name" value="MerR-type_HTH_dom"/>
</dbReference>
<dbReference type="InterPro" id="IPR009061">
    <property type="entry name" value="DNA-bd_dom_put_sf"/>
</dbReference>
<keyword evidence="1" id="KW-0805">Transcription regulation</keyword>
<reference evidence="5 6" key="1">
    <citation type="submission" date="2016-10" db="EMBL/GenBank/DDBJ databases">
        <authorList>
            <person name="de Groot N.N."/>
        </authorList>
    </citation>
    <scope>NUCLEOTIDE SEQUENCE [LARGE SCALE GENOMIC DNA]</scope>
    <source>
        <strain evidence="5 6">DSM 15345</strain>
    </source>
</reference>
<evidence type="ECO:0000256" key="1">
    <source>
        <dbReference type="ARBA" id="ARBA00023015"/>
    </source>
</evidence>
<dbReference type="PRINTS" id="PR00040">
    <property type="entry name" value="HTHMERR"/>
</dbReference>
<evidence type="ECO:0000256" key="2">
    <source>
        <dbReference type="ARBA" id="ARBA00023125"/>
    </source>
</evidence>
<keyword evidence="2" id="KW-0238">DNA-binding</keyword>
<dbReference type="PROSITE" id="PS50937">
    <property type="entry name" value="HTH_MERR_2"/>
    <property type="match status" value="1"/>
</dbReference>
<accession>A0A1H4DM48</accession>
<dbReference type="AlphaFoldDB" id="A0A1H4DM48"/>
<dbReference type="GO" id="GO:0003700">
    <property type="term" value="F:DNA-binding transcription factor activity"/>
    <property type="evidence" value="ECO:0007669"/>
    <property type="project" value="InterPro"/>
</dbReference>
<evidence type="ECO:0000259" key="4">
    <source>
        <dbReference type="PROSITE" id="PS50937"/>
    </source>
</evidence>
<protein>
    <submittedName>
        <fullName evidence="5">Transcriptional regulator</fullName>
    </submittedName>
</protein>
<dbReference type="InterPro" id="IPR047057">
    <property type="entry name" value="MerR_fam"/>
</dbReference>
<dbReference type="PANTHER" id="PTHR30204">
    <property type="entry name" value="REDOX-CYCLING DRUG-SENSING TRANSCRIPTIONAL ACTIVATOR SOXR"/>
    <property type="match status" value="1"/>
</dbReference>
<evidence type="ECO:0000313" key="6">
    <source>
        <dbReference type="Proteomes" id="UP000198703"/>
    </source>
</evidence>
<gene>
    <name evidence="5" type="ORF">SAMN05444370_110125</name>
</gene>
<evidence type="ECO:0000256" key="3">
    <source>
        <dbReference type="ARBA" id="ARBA00023163"/>
    </source>
</evidence>
<organism evidence="5 6">
    <name type="scientific">Rubrimonas cliftonensis</name>
    <dbReference type="NCBI Taxonomy" id="89524"/>
    <lineage>
        <taxon>Bacteria</taxon>
        <taxon>Pseudomonadati</taxon>
        <taxon>Pseudomonadota</taxon>
        <taxon>Alphaproteobacteria</taxon>
        <taxon>Rhodobacterales</taxon>
        <taxon>Paracoccaceae</taxon>
        <taxon>Rubrimonas</taxon>
    </lineage>
</organism>
<keyword evidence="3" id="KW-0804">Transcription</keyword>